<sequence>MKVAVLLTVFNRIEKTQKCLDTLYQATLPFSDFEFKLFLTDDGSNDGTSEIIKSRYPDKNIEILPGNGQLFWNGGMNNSWRQAIKEGGFDGYLWLNNDSILLPNLWEELVGADQYAKEKFGKGGVYVGSTYNKERNGLSYGGFKFTSKWTLKSEFVIPNGEFQDCEAAHGNITYVSTNVVESEGVFCDEYVHSGGDHDYSYLAHKHGFPVFVLKNYVGVCENDHYQGSGVIFQNMSIKERFKYLKSPLGYNLSNTLLFQKRCFPYRYVPVLFAGYFRAIFPGTYYSLLRFLRK</sequence>
<feature type="domain" description="Glycosyltransferase 2-like" evidence="5">
    <location>
        <begin position="5"/>
        <end position="113"/>
    </location>
</feature>
<dbReference type="EMBL" id="CP045652">
    <property type="protein sequence ID" value="QGA26375.1"/>
    <property type="molecule type" value="Genomic_DNA"/>
</dbReference>
<dbReference type="PANTHER" id="PTHR43179:SF12">
    <property type="entry name" value="GALACTOFURANOSYLTRANSFERASE GLFT2"/>
    <property type="match status" value="1"/>
</dbReference>
<evidence type="ECO:0000256" key="2">
    <source>
        <dbReference type="ARBA" id="ARBA00022676"/>
    </source>
</evidence>
<accession>A0A5Q0Q8T6</accession>
<evidence type="ECO:0000256" key="3">
    <source>
        <dbReference type="ARBA" id="ARBA00022679"/>
    </source>
</evidence>
<evidence type="ECO:0000256" key="4">
    <source>
        <dbReference type="SAM" id="Phobius"/>
    </source>
</evidence>
<protein>
    <submittedName>
        <fullName evidence="6">Glycosyltransferase</fullName>
    </submittedName>
</protein>
<dbReference type="InterPro" id="IPR029044">
    <property type="entry name" value="Nucleotide-diphossugar_trans"/>
</dbReference>
<dbReference type="SUPFAM" id="SSF53448">
    <property type="entry name" value="Nucleotide-diphospho-sugar transferases"/>
    <property type="match status" value="1"/>
</dbReference>
<keyword evidence="3 6" id="KW-0808">Transferase</keyword>
<name>A0A5Q0Q8T6_9SPHI</name>
<dbReference type="KEGG" id="sphe:GFH32_08565"/>
<gene>
    <name evidence="6" type="ORF">GFH32_08565</name>
</gene>
<proteinExistence type="inferred from homology"/>
<keyword evidence="4" id="KW-0812">Transmembrane</keyword>
<evidence type="ECO:0000313" key="7">
    <source>
        <dbReference type="Proteomes" id="UP000326921"/>
    </source>
</evidence>
<keyword evidence="4" id="KW-1133">Transmembrane helix</keyword>
<dbReference type="GO" id="GO:0016757">
    <property type="term" value="F:glycosyltransferase activity"/>
    <property type="evidence" value="ECO:0007669"/>
    <property type="project" value="UniProtKB-KW"/>
</dbReference>
<dbReference type="AlphaFoldDB" id="A0A5Q0Q8T6"/>
<keyword evidence="7" id="KW-1185">Reference proteome</keyword>
<dbReference type="Gene3D" id="3.90.550.10">
    <property type="entry name" value="Spore Coat Polysaccharide Biosynthesis Protein SpsA, Chain A"/>
    <property type="match status" value="1"/>
</dbReference>
<organism evidence="6 7">
    <name type="scientific">Sphingobacterium zhuxiongii</name>
    <dbReference type="NCBI Taxonomy" id="2662364"/>
    <lineage>
        <taxon>Bacteria</taxon>
        <taxon>Pseudomonadati</taxon>
        <taxon>Bacteroidota</taxon>
        <taxon>Sphingobacteriia</taxon>
        <taxon>Sphingobacteriales</taxon>
        <taxon>Sphingobacteriaceae</taxon>
        <taxon>Sphingobacterium</taxon>
    </lineage>
</organism>
<dbReference type="RefSeq" id="WP_153511170.1">
    <property type="nucleotide sequence ID" value="NZ_CP045652.1"/>
</dbReference>
<reference evidence="6 7" key="1">
    <citation type="submission" date="2019-10" db="EMBL/GenBank/DDBJ databases">
        <authorList>
            <person name="Dong K."/>
        </authorList>
    </citation>
    <scope>NUCLEOTIDE SEQUENCE [LARGE SCALE GENOMIC DNA]</scope>
    <source>
        <strain evidence="7">dk4302</strain>
    </source>
</reference>
<feature type="transmembrane region" description="Helical" evidence="4">
    <location>
        <begin position="267"/>
        <end position="287"/>
    </location>
</feature>
<evidence type="ECO:0000313" key="6">
    <source>
        <dbReference type="EMBL" id="QGA26375.1"/>
    </source>
</evidence>
<dbReference type="Pfam" id="PF00535">
    <property type="entry name" value="Glycos_transf_2"/>
    <property type="match status" value="1"/>
</dbReference>
<keyword evidence="4" id="KW-0472">Membrane</keyword>
<evidence type="ECO:0000256" key="1">
    <source>
        <dbReference type="ARBA" id="ARBA00006739"/>
    </source>
</evidence>
<dbReference type="PANTHER" id="PTHR43179">
    <property type="entry name" value="RHAMNOSYLTRANSFERASE WBBL"/>
    <property type="match status" value="1"/>
</dbReference>
<dbReference type="Proteomes" id="UP000326921">
    <property type="component" value="Chromosome"/>
</dbReference>
<evidence type="ECO:0000259" key="5">
    <source>
        <dbReference type="Pfam" id="PF00535"/>
    </source>
</evidence>
<keyword evidence="2" id="KW-0328">Glycosyltransferase</keyword>
<dbReference type="InterPro" id="IPR001173">
    <property type="entry name" value="Glyco_trans_2-like"/>
</dbReference>
<comment type="similarity">
    <text evidence="1">Belongs to the glycosyltransferase 2 family.</text>
</comment>